<evidence type="ECO:0000313" key="3">
    <source>
        <dbReference type="Proteomes" id="UP000646548"/>
    </source>
</evidence>
<accession>A0A834C1P6</accession>
<evidence type="ECO:0000256" key="1">
    <source>
        <dbReference type="SAM" id="MobiDB-lite"/>
    </source>
</evidence>
<dbReference type="AlphaFoldDB" id="A0A834C1P6"/>
<name>A0A834C1P6_ORYME</name>
<dbReference type="Proteomes" id="UP000646548">
    <property type="component" value="Unassembled WGS sequence"/>
</dbReference>
<comment type="caution">
    <text evidence="2">The sequence shown here is derived from an EMBL/GenBank/DDBJ whole genome shotgun (WGS) entry which is preliminary data.</text>
</comment>
<dbReference type="EMBL" id="WKFB01000704">
    <property type="protein sequence ID" value="KAF6718710.1"/>
    <property type="molecule type" value="Genomic_DNA"/>
</dbReference>
<gene>
    <name evidence="2" type="ORF">FQA47_002959</name>
</gene>
<reference evidence="2" key="1">
    <citation type="journal article" name="BMC Genomics">
        <title>Long-read sequencing and de novo genome assembly of marine medaka (Oryzias melastigma).</title>
        <authorList>
            <person name="Liang P."/>
            <person name="Saqib H.S.A."/>
            <person name="Ni X."/>
            <person name="Shen Y."/>
        </authorList>
    </citation>
    <scope>NUCLEOTIDE SEQUENCE</scope>
    <source>
        <strain evidence="2">Bigg-433</strain>
    </source>
</reference>
<protein>
    <submittedName>
        <fullName evidence="2">Uncharacterized protein</fullName>
    </submittedName>
</protein>
<sequence length="66" mass="6693">MGRFVMPQQIESSGAGPRTSSADTLRTDSHGGPTQTQPGTRVPSHHDEPGALNQCGTDGEGGTSSG</sequence>
<evidence type="ECO:0000313" key="2">
    <source>
        <dbReference type="EMBL" id="KAF6718710.1"/>
    </source>
</evidence>
<organism evidence="2 3">
    <name type="scientific">Oryzias melastigma</name>
    <name type="common">Marine medaka</name>
    <dbReference type="NCBI Taxonomy" id="30732"/>
    <lineage>
        <taxon>Eukaryota</taxon>
        <taxon>Metazoa</taxon>
        <taxon>Chordata</taxon>
        <taxon>Craniata</taxon>
        <taxon>Vertebrata</taxon>
        <taxon>Euteleostomi</taxon>
        <taxon>Actinopterygii</taxon>
        <taxon>Neopterygii</taxon>
        <taxon>Teleostei</taxon>
        <taxon>Neoteleostei</taxon>
        <taxon>Acanthomorphata</taxon>
        <taxon>Ovalentaria</taxon>
        <taxon>Atherinomorphae</taxon>
        <taxon>Beloniformes</taxon>
        <taxon>Adrianichthyidae</taxon>
        <taxon>Oryziinae</taxon>
        <taxon>Oryzias</taxon>
    </lineage>
</organism>
<proteinExistence type="predicted"/>
<feature type="region of interest" description="Disordered" evidence="1">
    <location>
        <begin position="1"/>
        <end position="66"/>
    </location>
</feature>